<protein>
    <recommendedName>
        <fullName evidence="2">Apple domain-containing protein</fullName>
    </recommendedName>
</protein>
<evidence type="ECO:0000313" key="3">
    <source>
        <dbReference type="EMBL" id="ESO86988.1"/>
    </source>
</evidence>
<evidence type="ECO:0000313" key="4">
    <source>
        <dbReference type="Proteomes" id="UP000030746"/>
    </source>
</evidence>
<dbReference type="GeneID" id="20249771"/>
<proteinExistence type="predicted"/>
<dbReference type="InterPro" id="IPR003609">
    <property type="entry name" value="Pan_app"/>
</dbReference>
<feature type="domain" description="Apple" evidence="2">
    <location>
        <begin position="126"/>
        <end position="207"/>
    </location>
</feature>
<gene>
    <name evidence="3" type="ORF">LOTGIDRAFT_235170</name>
</gene>
<dbReference type="AlphaFoldDB" id="V3Z819"/>
<dbReference type="Proteomes" id="UP000030746">
    <property type="component" value="Unassembled WGS sequence"/>
</dbReference>
<feature type="chain" id="PRO_5004717651" description="Apple domain-containing protein" evidence="1">
    <location>
        <begin position="24"/>
        <end position="211"/>
    </location>
</feature>
<sequence>MMVNAYLMLMVVLLWAGTLPVASLENQDQMRRMFWGKSVCNRYILPVNAVWIQRARCEDNKQFQCPTGFKSQVQTTCRNGLWHLEPTCQDCYKYTKDRFAAVDILNGFLNKTQAECDDLCSGNGQCSSFVVNFAKDCLLFSPPIFFASYNTTLAQCVDECSKLDDCLSFSHVGGSGRCFIFNATISIVNNTAPIRSFSGDTLVEKICPTIL</sequence>
<accession>V3Z819</accession>
<dbReference type="RefSeq" id="XP_009062383.1">
    <property type="nucleotide sequence ID" value="XM_009064135.1"/>
</dbReference>
<dbReference type="EMBL" id="KB202954">
    <property type="protein sequence ID" value="ESO86988.1"/>
    <property type="molecule type" value="Genomic_DNA"/>
</dbReference>
<dbReference type="Pfam" id="PF14295">
    <property type="entry name" value="PAN_4"/>
    <property type="match status" value="2"/>
</dbReference>
<dbReference type="PROSITE" id="PS50948">
    <property type="entry name" value="PAN"/>
    <property type="match status" value="1"/>
</dbReference>
<keyword evidence="4" id="KW-1185">Reference proteome</keyword>
<feature type="signal peptide" evidence="1">
    <location>
        <begin position="1"/>
        <end position="23"/>
    </location>
</feature>
<dbReference type="CTD" id="20249771"/>
<reference evidence="3 4" key="1">
    <citation type="journal article" date="2013" name="Nature">
        <title>Insights into bilaterian evolution from three spiralian genomes.</title>
        <authorList>
            <person name="Simakov O."/>
            <person name="Marletaz F."/>
            <person name="Cho S.J."/>
            <person name="Edsinger-Gonzales E."/>
            <person name="Havlak P."/>
            <person name="Hellsten U."/>
            <person name="Kuo D.H."/>
            <person name="Larsson T."/>
            <person name="Lv J."/>
            <person name="Arendt D."/>
            <person name="Savage R."/>
            <person name="Osoegawa K."/>
            <person name="de Jong P."/>
            <person name="Grimwood J."/>
            <person name="Chapman J.A."/>
            <person name="Shapiro H."/>
            <person name="Aerts A."/>
            <person name="Otillar R.P."/>
            <person name="Terry A.Y."/>
            <person name="Boore J.L."/>
            <person name="Grigoriev I.V."/>
            <person name="Lindberg D.R."/>
            <person name="Seaver E.C."/>
            <person name="Weisblat D.A."/>
            <person name="Putnam N.H."/>
            <person name="Rokhsar D.S."/>
        </authorList>
    </citation>
    <scope>NUCLEOTIDE SEQUENCE [LARGE SCALE GENOMIC DNA]</scope>
</reference>
<evidence type="ECO:0000259" key="2">
    <source>
        <dbReference type="PROSITE" id="PS50948"/>
    </source>
</evidence>
<evidence type="ECO:0000256" key="1">
    <source>
        <dbReference type="SAM" id="SignalP"/>
    </source>
</evidence>
<name>V3Z819_LOTGI</name>
<organism evidence="3 4">
    <name type="scientific">Lottia gigantea</name>
    <name type="common">Giant owl limpet</name>
    <dbReference type="NCBI Taxonomy" id="225164"/>
    <lineage>
        <taxon>Eukaryota</taxon>
        <taxon>Metazoa</taxon>
        <taxon>Spiralia</taxon>
        <taxon>Lophotrochozoa</taxon>
        <taxon>Mollusca</taxon>
        <taxon>Gastropoda</taxon>
        <taxon>Patellogastropoda</taxon>
        <taxon>Lottioidea</taxon>
        <taxon>Lottiidae</taxon>
        <taxon>Lottia</taxon>
    </lineage>
</organism>
<dbReference type="KEGG" id="lgi:LOTGIDRAFT_235170"/>
<keyword evidence="1" id="KW-0732">Signal</keyword>
<dbReference type="HOGENOM" id="CLU_113469_0_0_1"/>